<feature type="domain" description="Ig-like" evidence="13">
    <location>
        <begin position="60"/>
        <end position="154"/>
    </location>
</feature>
<evidence type="ECO:0000256" key="3">
    <source>
        <dbReference type="ARBA" id="ARBA00022692"/>
    </source>
</evidence>
<keyword evidence="3 10" id="KW-0812">Transmembrane</keyword>
<evidence type="ECO:0000256" key="2">
    <source>
        <dbReference type="ARBA" id="ARBA00007343"/>
    </source>
</evidence>
<feature type="transmembrane region" description="Helical" evidence="10">
    <location>
        <begin position="808"/>
        <end position="830"/>
    </location>
</feature>
<accession>A0ABU7BRJ2</accession>
<comment type="similarity">
    <text evidence="2">Belongs to the G-protein coupled receptor 2 family. Adhesion G-protein coupled receptor (ADGR) subfamily.</text>
</comment>
<feature type="transmembrane region" description="Helical" evidence="10">
    <location>
        <begin position="731"/>
        <end position="754"/>
    </location>
</feature>
<protein>
    <recommendedName>
        <fullName evidence="16">Adhesion G protein-coupled receptor F5</fullName>
    </recommendedName>
</protein>
<evidence type="ECO:0000259" key="12">
    <source>
        <dbReference type="PROSITE" id="PS50261"/>
    </source>
</evidence>
<feature type="non-terminal residue" evidence="14">
    <location>
        <position position="1"/>
    </location>
</feature>
<dbReference type="Proteomes" id="UP001345963">
    <property type="component" value="Unassembled WGS sequence"/>
</dbReference>
<dbReference type="PANTHER" id="PTHR45813">
    <property type="entry name" value="IG-LIKE DOMAIN-CONTAINING PROTEIN"/>
    <property type="match status" value="1"/>
</dbReference>
<feature type="domain" description="G-protein coupled receptors family 2 profile 2" evidence="12">
    <location>
        <begin position="571"/>
        <end position="831"/>
    </location>
</feature>
<dbReference type="Gene3D" id="1.20.1070.10">
    <property type="entry name" value="Rhodopsin 7-helix transmembrane proteins"/>
    <property type="match status" value="1"/>
</dbReference>
<dbReference type="Pfam" id="PF01825">
    <property type="entry name" value="GPS"/>
    <property type="match status" value="1"/>
</dbReference>
<dbReference type="PANTHER" id="PTHR45813:SF4">
    <property type="entry name" value="ADHESION G PROTEIN-COUPLED RECEPTOR F5"/>
    <property type="match status" value="1"/>
</dbReference>
<evidence type="ECO:0000256" key="4">
    <source>
        <dbReference type="ARBA" id="ARBA00022729"/>
    </source>
</evidence>
<dbReference type="Gene3D" id="2.60.40.10">
    <property type="entry name" value="Immunoglobulins"/>
    <property type="match status" value="1"/>
</dbReference>
<keyword evidence="8" id="KW-0325">Glycoprotein</keyword>
<organism evidence="14 15">
    <name type="scientific">Ataeniobius toweri</name>
    <dbReference type="NCBI Taxonomy" id="208326"/>
    <lineage>
        <taxon>Eukaryota</taxon>
        <taxon>Metazoa</taxon>
        <taxon>Chordata</taxon>
        <taxon>Craniata</taxon>
        <taxon>Vertebrata</taxon>
        <taxon>Euteleostomi</taxon>
        <taxon>Actinopterygii</taxon>
        <taxon>Neopterygii</taxon>
        <taxon>Teleostei</taxon>
        <taxon>Neoteleostei</taxon>
        <taxon>Acanthomorphata</taxon>
        <taxon>Ovalentaria</taxon>
        <taxon>Atherinomorphae</taxon>
        <taxon>Cyprinodontiformes</taxon>
        <taxon>Goodeidae</taxon>
        <taxon>Ataeniobius</taxon>
    </lineage>
</organism>
<feature type="transmembrane region" description="Helical" evidence="10">
    <location>
        <begin position="774"/>
        <end position="796"/>
    </location>
</feature>
<proteinExistence type="inferred from homology"/>
<evidence type="ECO:0008006" key="16">
    <source>
        <dbReference type="Google" id="ProtNLM"/>
    </source>
</evidence>
<feature type="transmembrane region" description="Helical" evidence="10">
    <location>
        <begin position="686"/>
        <end position="711"/>
    </location>
</feature>
<dbReference type="PRINTS" id="PR01695">
    <property type="entry name" value="IGHEPTARCPTR"/>
</dbReference>
<dbReference type="SUPFAM" id="SSF48726">
    <property type="entry name" value="Immunoglobulin"/>
    <property type="match status" value="1"/>
</dbReference>
<keyword evidence="5 10" id="KW-1133">Transmembrane helix</keyword>
<dbReference type="InterPro" id="IPR057244">
    <property type="entry name" value="GAIN_B"/>
</dbReference>
<dbReference type="PROSITE" id="PS50261">
    <property type="entry name" value="G_PROTEIN_RECEP_F2_4"/>
    <property type="match status" value="1"/>
</dbReference>
<dbReference type="InterPro" id="IPR036179">
    <property type="entry name" value="Ig-like_dom_sf"/>
</dbReference>
<dbReference type="InterPro" id="IPR007110">
    <property type="entry name" value="Ig-like_dom"/>
</dbReference>
<feature type="region of interest" description="Disordered" evidence="9">
    <location>
        <begin position="869"/>
        <end position="894"/>
    </location>
</feature>
<evidence type="ECO:0000256" key="10">
    <source>
        <dbReference type="SAM" id="Phobius"/>
    </source>
</evidence>
<keyword evidence="15" id="KW-1185">Reference proteome</keyword>
<comment type="caution">
    <text evidence="14">The sequence shown here is derived from an EMBL/GenBank/DDBJ whole genome shotgun (WGS) entry which is preliminary data.</text>
</comment>
<evidence type="ECO:0000256" key="8">
    <source>
        <dbReference type="ARBA" id="ARBA00023180"/>
    </source>
</evidence>
<sequence>TEEECAKHVSKDCKVKDLIFSEGSTIANYNLSVTSTTPPTNTQIQLTQDGILTQVASKYPVSILSEAQMEVNKNLFYVGDPLTVTCRLPSLLDPTNKFTVLWTHNGNTIAEVFSLLGGTSTYTFTKFLKYNDGNYECKVIFGAGSTFRQTVELKSKPAPVINAQPDRETLKCADRKILTCSVNSDFTVTLFSPDGVDLKTASYEYTAPSECVEGNVVQFTCISQPKESKKEITLVLTRKNKFDCTDPLYGNALVGAMAVADCETNKEGQKTAVCMADGQYGDKQDNCVLKVIVALLDRSEVLTELSIPVFLEDLRNATAANKKDITESPATIIAVVKIFENVANASLFFKIKINDNSTRNFLESAGLLTIDGARNSWAFLNYNDTRNTTEDILLRKSSSSAFLNVFENLTTFISPGSINIYTDFILLNKTTLTNPFNTELNSSVEIEIPEAGGENKLITIIIFASMYNVLPGRDEVNTSSNRVHGRVALVRPEVEISNISLTFDIINYTNDTLGQPKCVFWDFNLFEGLGGWSDNGCSLVYYENETVSCNCNHTTSFSILMSPNSPRSLILDYITYIGVGISMACLVICLIIEAIIWRKINKNATSYLRHVSIVNIAVSLLIADIWFIIGAAISDADVKNPPACTAATFFIHFFYLALFFWMLASGLLLLYRTVSVFEGGLSKMSMLIIGFCLGYGAPLIIATITIAATAPSNQYIRENVVCWLNWDGSKALLAFVIPALSIVVINLIILIVVLYKILRRRVGGNAAQAGEKHVLVVIARSLAVLTPFFGLTWGLGVGTMVNPQNMGIHIAFAFFNSLQGFFILVFGTLLDNKVLSALTIRSLTSQGRTGSTSAGTSSSGLGKLFQRMRGDRGSRSGYHVSSTGQSGYTNSLNT</sequence>
<dbReference type="InterPro" id="IPR000203">
    <property type="entry name" value="GPS"/>
</dbReference>
<feature type="compositionally biased region" description="Polar residues" evidence="9">
    <location>
        <begin position="879"/>
        <end position="894"/>
    </location>
</feature>
<evidence type="ECO:0000313" key="14">
    <source>
        <dbReference type="EMBL" id="MED6252009.1"/>
    </source>
</evidence>
<feature type="transmembrane region" description="Helical" evidence="10">
    <location>
        <begin position="649"/>
        <end position="674"/>
    </location>
</feature>
<dbReference type="InterPro" id="IPR013783">
    <property type="entry name" value="Ig-like_fold"/>
</dbReference>
<dbReference type="InterPro" id="IPR008078">
    <property type="entry name" value="GPCR_2_Ig-hepta-like_rcpt"/>
</dbReference>
<evidence type="ECO:0000313" key="15">
    <source>
        <dbReference type="Proteomes" id="UP001345963"/>
    </source>
</evidence>
<evidence type="ECO:0000256" key="1">
    <source>
        <dbReference type="ARBA" id="ARBA00004141"/>
    </source>
</evidence>
<dbReference type="Pfam" id="PF00002">
    <property type="entry name" value="7tm_2"/>
    <property type="match status" value="1"/>
</dbReference>
<name>A0ABU7BRJ2_9TELE</name>
<dbReference type="InterPro" id="IPR000832">
    <property type="entry name" value="GPCR_2_secretin-like"/>
</dbReference>
<evidence type="ECO:0000256" key="6">
    <source>
        <dbReference type="ARBA" id="ARBA00023136"/>
    </source>
</evidence>
<evidence type="ECO:0000256" key="5">
    <source>
        <dbReference type="ARBA" id="ARBA00022989"/>
    </source>
</evidence>
<evidence type="ECO:0000256" key="7">
    <source>
        <dbReference type="ARBA" id="ARBA00023157"/>
    </source>
</evidence>
<dbReference type="PROSITE" id="PS50221">
    <property type="entry name" value="GAIN_B"/>
    <property type="match status" value="1"/>
</dbReference>
<dbReference type="EMBL" id="JAHUTI010060644">
    <property type="protein sequence ID" value="MED6252009.1"/>
    <property type="molecule type" value="Genomic_DNA"/>
</dbReference>
<dbReference type="PROSITE" id="PS50835">
    <property type="entry name" value="IG_LIKE"/>
    <property type="match status" value="1"/>
</dbReference>
<keyword evidence="6 10" id="KW-0472">Membrane</keyword>
<dbReference type="SMART" id="SM00303">
    <property type="entry name" value="GPS"/>
    <property type="match status" value="1"/>
</dbReference>
<dbReference type="PRINTS" id="PR00249">
    <property type="entry name" value="GPCRSECRETIN"/>
</dbReference>
<dbReference type="Gene3D" id="2.60.220.50">
    <property type="match status" value="1"/>
</dbReference>
<dbReference type="InterPro" id="IPR017981">
    <property type="entry name" value="GPCR_2-like_7TM"/>
</dbReference>
<comment type="subcellular location">
    <subcellularLocation>
        <location evidence="1">Membrane</location>
        <topology evidence="1">Multi-pass membrane protein</topology>
    </subcellularLocation>
</comment>
<keyword evidence="4" id="KW-0732">Signal</keyword>
<evidence type="ECO:0000256" key="9">
    <source>
        <dbReference type="SAM" id="MobiDB-lite"/>
    </source>
</evidence>
<reference evidence="14 15" key="1">
    <citation type="submission" date="2021-07" db="EMBL/GenBank/DDBJ databases">
        <authorList>
            <person name="Palmer J.M."/>
        </authorList>
    </citation>
    <scope>NUCLEOTIDE SEQUENCE [LARGE SCALE GENOMIC DNA]</scope>
    <source>
        <strain evidence="14 15">AT_MEX2019</strain>
        <tissue evidence="14">Muscle</tissue>
    </source>
</reference>
<feature type="transmembrane region" description="Helical" evidence="10">
    <location>
        <begin position="573"/>
        <end position="595"/>
    </location>
</feature>
<evidence type="ECO:0000259" key="13">
    <source>
        <dbReference type="PROSITE" id="PS50835"/>
    </source>
</evidence>
<keyword evidence="7" id="KW-1015">Disulfide bond</keyword>
<feature type="transmembrane region" description="Helical" evidence="10">
    <location>
        <begin position="607"/>
        <end position="629"/>
    </location>
</feature>
<evidence type="ECO:0000259" key="11">
    <source>
        <dbReference type="PROSITE" id="PS50221"/>
    </source>
</evidence>
<feature type="domain" description="GAIN-B" evidence="11">
    <location>
        <begin position="395"/>
        <end position="567"/>
    </location>
</feature>
<dbReference type="InterPro" id="IPR051587">
    <property type="entry name" value="Adhesion_GPCR"/>
</dbReference>
<dbReference type="InterPro" id="IPR046338">
    <property type="entry name" value="GAIN_dom_sf"/>
</dbReference>
<gene>
    <name evidence="14" type="ORF">ATANTOWER_005688</name>
</gene>